<protein>
    <recommendedName>
        <fullName evidence="8">C-type lectin domain-containing protein</fullName>
    </recommendedName>
</protein>
<reference evidence="6 7" key="1">
    <citation type="journal article" date="2020" name="Mol. Biol. Evol.">
        <title>Interspecific Gene Flow and the Evolution of Specialization in Black and White Rhinoceros.</title>
        <authorList>
            <person name="Moodley Y."/>
            <person name="Westbury M.V."/>
            <person name="Russo I.M."/>
            <person name="Gopalakrishnan S."/>
            <person name="Rakotoarivelo A."/>
            <person name="Olsen R.A."/>
            <person name="Prost S."/>
            <person name="Tunstall T."/>
            <person name="Ryder O.A."/>
            <person name="Dalen L."/>
            <person name="Bruford M.W."/>
        </authorList>
    </citation>
    <scope>NUCLEOTIDE SEQUENCE [LARGE SCALE GENOMIC DNA]</scope>
    <source>
        <strain evidence="6">SBR-YM</strain>
        <tissue evidence="6">Skin</tissue>
    </source>
</reference>
<feature type="non-terminal residue" evidence="6">
    <location>
        <position position="84"/>
    </location>
</feature>
<sequence>MLDNHTQEYGNSMIHMKNRCFSKDHLNSEKYGEAYKNKWSCCGEKCYYFSDKDKNFEESHKFCIILGSHLLNIEDKDEQIMSFE</sequence>
<dbReference type="InterPro" id="IPR016186">
    <property type="entry name" value="C-type_lectin-like/link_sf"/>
</dbReference>
<organism evidence="6 7">
    <name type="scientific">Diceros bicornis minor</name>
    <name type="common">South-central black rhinoceros</name>
    <dbReference type="NCBI Taxonomy" id="77932"/>
    <lineage>
        <taxon>Eukaryota</taxon>
        <taxon>Metazoa</taxon>
        <taxon>Chordata</taxon>
        <taxon>Craniata</taxon>
        <taxon>Vertebrata</taxon>
        <taxon>Euteleostomi</taxon>
        <taxon>Mammalia</taxon>
        <taxon>Eutheria</taxon>
        <taxon>Laurasiatheria</taxon>
        <taxon>Perissodactyla</taxon>
        <taxon>Rhinocerotidae</taxon>
        <taxon>Diceros</taxon>
    </lineage>
</organism>
<evidence type="ECO:0000256" key="2">
    <source>
        <dbReference type="ARBA" id="ARBA00022692"/>
    </source>
</evidence>
<comment type="caution">
    <text evidence="6">The sequence shown here is derived from an EMBL/GenBank/DDBJ whole genome shotgun (WGS) entry which is preliminary data.</text>
</comment>
<comment type="subcellular location">
    <subcellularLocation>
        <location evidence="1">Membrane</location>
        <topology evidence="1">Single-pass type II membrane protein</topology>
    </subcellularLocation>
</comment>
<dbReference type="PANTHER" id="PTHR22800:SF245">
    <property type="entry name" value="C-TYPE LECTIN DOMAIN-CONTAINING PROTEIN"/>
    <property type="match status" value="1"/>
</dbReference>
<keyword evidence="2" id="KW-0812">Transmembrane</keyword>
<evidence type="ECO:0000256" key="1">
    <source>
        <dbReference type="ARBA" id="ARBA00004606"/>
    </source>
</evidence>
<gene>
    <name evidence="6" type="ORF">HPG69_004150</name>
</gene>
<dbReference type="InterPro" id="IPR050919">
    <property type="entry name" value="NKG2/CD94_NK_receptors"/>
</dbReference>
<proteinExistence type="predicted"/>
<dbReference type="PANTHER" id="PTHR22800">
    <property type="entry name" value="C-TYPE LECTIN PROTEINS"/>
    <property type="match status" value="1"/>
</dbReference>
<dbReference type="GO" id="GO:0045954">
    <property type="term" value="P:positive regulation of natural killer cell mediated cytotoxicity"/>
    <property type="evidence" value="ECO:0007669"/>
    <property type="project" value="TreeGrafter"/>
</dbReference>
<evidence type="ECO:0000256" key="5">
    <source>
        <dbReference type="ARBA" id="ARBA00023136"/>
    </source>
</evidence>
<dbReference type="GO" id="GO:0002223">
    <property type="term" value="P:stimulatory C-type lectin receptor signaling pathway"/>
    <property type="evidence" value="ECO:0007669"/>
    <property type="project" value="TreeGrafter"/>
</dbReference>
<dbReference type="Proteomes" id="UP000551758">
    <property type="component" value="Unassembled WGS sequence"/>
</dbReference>
<dbReference type="SUPFAM" id="SSF56436">
    <property type="entry name" value="C-type lectin-like"/>
    <property type="match status" value="1"/>
</dbReference>
<dbReference type="InterPro" id="IPR016187">
    <property type="entry name" value="CTDL_fold"/>
</dbReference>
<accession>A0A7J7E9G9</accession>
<keyword evidence="4" id="KW-1133">Transmembrane helix</keyword>
<evidence type="ECO:0008006" key="8">
    <source>
        <dbReference type="Google" id="ProtNLM"/>
    </source>
</evidence>
<keyword evidence="7" id="KW-1185">Reference proteome</keyword>
<keyword evidence="3" id="KW-0735">Signal-anchor</keyword>
<dbReference type="AlphaFoldDB" id="A0A7J7E9G9"/>
<evidence type="ECO:0000256" key="4">
    <source>
        <dbReference type="ARBA" id="ARBA00022989"/>
    </source>
</evidence>
<dbReference type="Gene3D" id="3.10.100.10">
    <property type="entry name" value="Mannose-Binding Protein A, subunit A"/>
    <property type="match status" value="1"/>
</dbReference>
<dbReference type="GO" id="GO:0016020">
    <property type="term" value="C:membrane"/>
    <property type="evidence" value="ECO:0007669"/>
    <property type="project" value="UniProtKB-SubCell"/>
</dbReference>
<dbReference type="EMBL" id="JACDTQ010003814">
    <property type="protein sequence ID" value="KAF5912480.1"/>
    <property type="molecule type" value="Genomic_DNA"/>
</dbReference>
<evidence type="ECO:0000313" key="6">
    <source>
        <dbReference type="EMBL" id="KAF5912480.1"/>
    </source>
</evidence>
<evidence type="ECO:0000256" key="3">
    <source>
        <dbReference type="ARBA" id="ARBA00022968"/>
    </source>
</evidence>
<evidence type="ECO:0000313" key="7">
    <source>
        <dbReference type="Proteomes" id="UP000551758"/>
    </source>
</evidence>
<name>A0A7J7E9G9_DICBM</name>
<keyword evidence="5" id="KW-0472">Membrane</keyword>